<name>A0ABW5SGG7_9FLAO</name>
<proteinExistence type="predicted"/>
<sequence>MKKNFLTLILGILIISCSSNDDNTETMSLEEKILEGTWNFQRHGEVCSNGFDLGEGNAYEFRFLTDNTVDFTDPGYLTSSHYELNGNELILETTYTLPSGSTREFIGNYIYSENNGNFTGTNTFNAYDDGETLWTCNGTTSIFK</sequence>
<evidence type="ECO:0000313" key="3">
    <source>
        <dbReference type="Proteomes" id="UP001597357"/>
    </source>
</evidence>
<gene>
    <name evidence="2" type="ORF">ACFSQ0_07365</name>
</gene>
<dbReference type="Proteomes" id="UP001597357">
    <property type="component" value="Unassembled WGS sequence"/>
</dbReference>
<reference evidence="3" key="1">
    <citation type="journal article" date="2019" name="Int. J. Syst. Evol. Microbiol.">
        <title>The Global Catalogue of Microorganisms (GCM) 10K type strain sequencing project: providing services to taxonomists for standard genome sequencing and annotation.</title>
        <authorList>
            <consortium name="The Broad Institute Genomics Platform"/>
            <consortium name="The Broad Institute Genome Sequencing Center for Infectious Disease"/>
            <person name="Wu L."/>
            <person name="Ma J."/>
        </authorList>
    </citation>
    <scope>NUCLEOTIDE SEQUENCE [LARGE SCALE GENOMIC DNA]</scope>
    <source>
        <strain evidence="3">KCTC 42255</strain>
    </source>
</reference>
<feature type="chain" id="PRO_5046047947" description="Lipocalin-like domain-containing protein" evidence="1">
    <location>
        <begin position="22"/>
        <end position="144"/>
    </location>
</feature>
<evidence type="ECO:0000313" key="2">
    <source>
        <dbReference type="EMBL" id="MFD2697807.1"/>
    </source>
</evidence>
<keyword evidence="3" id="KW-1185">Reference proteome</keyword>
<keyword evidence="1" id="KW-0732">Signal</keyword>
<comment type="caution">
    <text evidence="2">The sequence shown here is derived from an EMBL/GenBank/DDBJ whole genome shotgun (WGS) entry which is preliminary data.</text>
</comment>
<evidence type="ECO:0000256" key="1">
    <source>
        <dbReference type="SAM" id="SignalP"/>
    </source>
</evidence>
<protein>
    <recommendedName>
        <fullName evidence="4">Lipocalin-like domain-containing protein</fullName>
    </recommendedName>
</protein>
<organism evidence="2 3">
    <name type="scientific">Mesonia sediminis</name>
    <dbReference type="NCBI Taxonomy" id="1703946"/>
    <lineage>
        <taxon>Bacteria</taxon>
        <taxon>Pseudomonadati</taxon>
        <taxon>Bacteroidota</taxon>
        <taxon>Flavobacteriia</taxon>
        <taxon>Flavobacteriales</taxon>
        <taxon>Flavobacteriaceae</taxon>
        <taxon>Mesonia</taxon>
    </lineage>
</organism>
<feature type="signal peptide" evidence="1">
    <location>
        <begin position="1"/>
        <end position="21"/>
    </location>
</feature>
<evidence type="ECO:0008006" key="4">
    <source>
        <dbReference type="Google" id="ProtNLM"/>
    </source>
</evidence>
<accession>A0ABW5SGG7</accession>
<dbReference type="EMBL" id="JBHULZ010000040">
    <property type="protein sequence ID" value="MFD2697807.1"/>
    <property type="molecule type" value="Genomic_DNA"/>
</dbReference>
<dbReference type="RefSeq" id="WP_379046353.1">
    <property type="nucleotide sequence ID" value="NZ_JBHULZ010000040.1"/>
</dbReference>
<dbReference type="PROSITE" id="PS51257">
    <property type="entry name" value="PROKAR_LIPOPROTEIN"/>
    <property type="match status" value="1"/>
</dbReference>